<feature type="compositionally biased region" description="Polar residues" evidence="1">
    <location>
        <begin position="20"/>
        <end position="29"/>
    </location>
</feature>
<evidence type="ECO:0000256" key="1">
    <source>
        <dbReference type="SAM" id="MobiDB-lite"/>
    </source>
</evidence>
<organism evidence="2 3">
    <name type="scientific">Penicillium rubens (strain ATCC 28089 / DSM 1075 / NRRL 1951 / Wisconsin 54-1255)</name>
    <name type="common">Penicillium chrysogenum</name>
    <dbReference type="NCBI Taxonomy" id="500485"/>
    <lineage>
        <taxon>Eukaryota</taxon>
        <taxon>Fungi</taxon>
        <taxon>Dikarya</taxon>
        <taxon>Ascomycota</taxon>
        <taxon>Pezizomycotina</taxon>
        <taxon>Eurotiomycetes</taxon>
        <taxon>Eurotiomycetidae</taxon>
        <taxon>Eurotiales</taxon>
        <taxon>Aspergillaceae</taxon>
        <taxon>Penicillium</taxon>
        <taxon>Penicillium chrysogenum species complex</taxon>
    </lineage>
</organism>
<dbReference type="AlphaFoldDB" id="B6HGX8"/>
<reference evidence="2 3" key="1">
    <citation type="journal article" date="2008" name="Nat. Biotechnol.">
        <title>Genome sequencing and analysis of the filamentous fungus Penicillium chrysogenum.</title>
        <authorList>
            <person name="van den Berg M.A."/>
            <person name="Albang R."/>
            <person name="Albermann K."/>
            <person name="Badger J.H."/>
            <person name="Daran J.-M."/>
            <person name="Driessen A.J.M."/>
            <person name="Garcia-Estrada C."/>
            <person name="Fedorova N.D."/>
            <person name="Harris D.M."/>
            <person name="Heijne W.H.M."/>
            <person name="Joardar V.S."/>
            <person name="Kiel J.A.K.W."/>
            <person name="Kovalchuk A."/>
            <person name="Martin J.F."/>
            <person name="Nierman W.C."/>
            <person name="Nijland J.G."/>
            <person name="Pronk J.T."/>
            <person name="Roubos J.A."/>
            <person name="van der Klei I.J."/>
            <person name="van Peij N.N.M.E."/>
            <person name="Veenhuis M."/>
            <person name="von Doehren H."/>
            <person name="Wagner C."/>
            <person name="Wortman J.R."/>
            <person name="Bovenberg R.A.L."/>
        </authorList>
    </citation>
    <scope>NUCLEOTIDE SEQUENCE [LARGE SCALE GENOMIC DNA]</scope>
    <source>
        <strain evidence="3">ATCC 28089 / DSM 1075 / NRRL 1951 / Wisconsin 54-1255</strain>
    </source>
</reference>
<dbReference type="Proteomes" id="UP000000724">
    <property type="component" value="Contig Pc00c20"/>
</dbReference>
<feature type="region of interest" description="Disordered" evidence="1">
    <location>
        <begin position="1"/>
        <end position="33"/>
    </location>
</feature>
<keyword evidence="3" id="KW-1185">Reference proteome</keyword>
<feature type="region of interest" description="Disordered" evidence="1">
    <location>
        <begin position="130"/>
        <end position="162"/>
    </location>
</feature>
<name>B6HGX8_PENRW</name>
<feature type="compositionally biased region" description="Low complexity" evidence="1">
    <location>
        <begin position="130"/>
        <end position="143"/>
    </location>
</feature>
<accession>B6HGX8</accession>
<protein>
    <submittedName>
        <fullName evidence="2">Uncharacterized protein</fullName>
    </submittedName>
</protein>
<gene>
    <name evidence="2" type="ORF">Pc20g13390</name>
    <name evidence="2" type="ORF">PCH_Pc20g13390</name>
</gene>
<dbReference type="VEuPathDB" id="FungiDB:PCH_Pc20g13390"/>
<proteinExistence type="predicted"/>
<dbReference type="EMBL" id="AM920435">
    <property type="protein sequence ID" value="CAP86668.1"/>
    <property type="molecule type" value="Genomic_DNA"/>
</dbReference>
<sequence length="162" mass="17392">MQIDHVASPTTHGHAGNGRNPRSPTSLSGTLAERVGPTCVRRPMVGRANRAFQCPAILPRYLGWALGPSALWGSANFRGGGSIILGKAFLLENTPNANSPRSWINTLSSWLEIPHLPLGIIVIPIPRLSRPSRSGPRPAQPQSEYGDTSRPPQHLRGATFPA</sequence>
<evidence type="ECO:0000313" key="3">
    <source>
        <dbReference type="Proteomes" id="UP000000724"/>
    </source>
</evidence>
<dbReference type="HOGENOM" id="CLU_1635956_0_0_1"/>
<evidence type="ECO:0000313" key="2">
    <source>
        <dbReference type="EMBL" id="CAP86668.1"/>
    </source>
</evidence>